<proteinExistence type="inferred from homology"/>
<dbReference type="Proteomes" id="UP000317155">
    <property type="component" value="Unassembled WGS sequence"/>
</dbReference>
<evidence type="ECO:0000313" key="4">
    <source>
        <dbReference type="EMBL" id="TRO78675.1"/>
    </source>
</evidence>
<dbReference type="RefSeq" id="WP_092054618.1">
    <property type="nucleotide sequence ID" value="NZ_FOJJ01000007.1"/>
</dbReference>
<dbReference type="GO" id="GO:0043190">
    <property type="term" value="C:ATP-binding cassette (ABC) transporter complex"/>
    <property type="evidence" value="ECO:0007669"/>
    <property type="project" value="InterPro"/>
</dbReference>
<feature type="chain" id="PRO_5022008879" evidence="3">
    <location>
        <begin position="23"/>
        <end position="309"/>
    </location>
</feature>
<reference evidence="4 5" key="1">
    <citation type="submission" date="2019-07" db="EMBL/GenBank/DDBJ databases">
        <title>Insights of Desulfuromonas acetexigens electromicrobiology.</title>
        <authorList>
            <person name="Katuri K."/>
            <person name="Sapireddy V."/>
            <person name="Shaw D.R."/>
            <person name="Saikaly P."/>
        </authorList>
    </citation>
    <scope>NUCLEOTIDE SEQUENCE [LARGE SCALE GENOMIC DNA]</scope>
    <source>
        <strain evidence="4 5">2873</strain>
    </source>
</reference>
<keyword evidence="2 3" id="KW-0732">Signal</keyword>
<sequence length="309" mass="34276">MFHKYFRTMLLCGLPWLLLCSACDRGSAQKINLADRVDLPEIEQRSNPRALRLSIGSIITPEQGYVYYRQLVDYLSNRLDLTITVVDPGNYGKLNTMLKNGDVDVAFVCSGPYVEGREAFGLELLAAPVVNGEAAYYSNLIVPASSPAKSLDDLQGKSFAFTDPQSNSGCLVPGNQLAQRGHTPESFFVSFSYTYAHDRSIHAVSESLVDGAAVDSLIWDYLSAADPKLHRRVRVVERFGPFAIPPVVAAPHVPQELREKFRQALLTMHQDPQGQTILQGMHIDRFTPIDDGAYDTIRQMLNTIGQETP</sequence>
<evidence type="ECO:0000256" key="1">
    <source>
        <dbReference type="ARBA" id="ARBA00007162"/>
    </source>
</evidence>
<dbReference type="SUPFAM" id="SSF53850">
    <property type="entry name" value="Periplasmic binding protein-like II"/>
    <property type="match status" value="1"/>
</dbReference>
<name>A0A550J621_9BACT</name>
<dbReference type="InterPro" id="IPR005770">
    <property type="entry name" value="PhnD"/>
</dbReference>
<feature type="signal peptide" evidence="3">
    <location>
        <begin position="1"/>
        <end position="22"/>
    </location>
</feature>
<evidence type="ECO:0000256" key="3">
    <source>
        <dbReference type="SAM" id="SignalP"/>
    </source>
</evidence>
<organism evidence="4 5">
    <name type="scientific">Trichloromonas acetexigens</name>
    <dbReference type="NCBI Taxonomy" id="38815"/>
    <lineage>
        <taxon>Bacteria</taxon>
        <taxon>Pseudomonadati</taxon>
        <taxon>Thermodesulfobacteriota</taxon>
        <taxon>Desulfuromonadia</taxon>
        <taxon>Desulfuromonadales</taxon>
        <taxon>Trichloromonadaceae</taxon>
        <taxon>Trichloromonas</taxon>
    </lineage>
</organism>
<dbReference type="Pfam" id="PF12974">
    <property type="entry name" value="Phosphonate-bd"/>
    <property type="match status" value="1"/>
</dbReference>
<accession>A0A550J621</accession>
<comment type="caution">
    <text evidence="4">The sequence shown here is derived from an EMBL/GenBank/DDBJ whole genome shotgun (WGS) entry which is preliminary data.</text>
</comment>
<dbReference type="NCBIfam" id="TIGR01098">
    <property type="entry name" value="3A0109s03R"/>
    <property type="match status" value="1"/>
</dbReference>
<dbReference type="GO" id="GO:0055085">
    <property type="term" value="P:transmembrane transport"/>
    <property type="evidence" value="ECO:0007669"/>
    <property type="project" value="InterPro"/>
</dbReference>
<dbReference type="EMBL" id="VJVV01000015">
    <property type="protein sequence ID" value="TRO78675.1"/>
    <property type="molecule type" value="Genomic_DNA"/>
</dbReference>
<gene>
    <name evidence="4" type="primary">phnD</name>
    <name evidence="4" type="ORF">FL622_15390</name>
</gene>
<dbReference type="PANTHER" id="PTHR35841:SF1">
    <property type="entry name" value="PHOSPHONATES-BINDING PERIPLASMIC PROTEIN"/>
    <property type="match status" value="1"/>
</dbReference>
<dbReference type="PANTHER" id="PTHR35841">
    <property type="entry name" value="PHOSPHONATES-BINDING PERIPLASMIC PROTEIN"/>
    <property type="match status" value="1"/>
</dbReference>
<evidence type="ECO:0000256" key="2">
    <source>
        <dbReference type="ARBA" id="ARBA00022729"/>
    </source>
</evidence>
<dbReference type="CDD" id="cd13571">
    <property type="entry name" value="PBP2_PnhD_1"/>
    <property type="match status" value="1"/>
</dbReference>
<protein>
    <submittedName>
        <fullName evidence="4">Phosphate/phosphite/phosphonate ABC transporter substrate-binding protein</fullName>
    </submittedName>
</protein>
<dbReference type="AlphaFoldDB" id="A0A550J621"/>
<evidence type="ECO:0000313" key="5">
    <source>
        <dbReference type="Proteomes" id="UP000317155"/>
    </source>
</evidence>
<comment type="similarity">
    <text evidence="1">Belongs to the phosphate/phosphite/phosphonate binding protein family.</text>
</comment>
<keyword evidence="5" id="KW-1185">Reference proteome</keyword>
<dbReference type="OrthoDB" id="527737at2"/>
<dbReference type="Gene3D" id="3.40.190.10">
    <property type="entry name" value="Periplasmic binding protein-like II"/>
    <property type="match status" value="2"/>
</dbReference>